<dbReference type="Proteomes" id="UP000677265">
    <property type="component" value="Unassembled WGS sequence"/>
</dbReference>
<dbReference type="SUPFAM" id="SSF63817">
    <property type="entry name" value="Sortase"/>
    <property type="match status" value="1"/>
</dbReference>
<dbReference type="InterPro" id="IPR023365">
    <property type="entry name" value="Sortase_dom-sf"/>
</dbReference>
<evidence type="ECO:0000256" key="1">
    <source>
        <dbReference type="ARBA" id="ARBA00022801"/>
    </source>
</evidence>
<keyword evidence="1" id="KW-0378">Hydrolase</keyword>
<proteinExistence type="predicted"/>
<sequence length="219" mass="24627">MKKLTAVLLILLGIMIMFYPKITEVFHNHEQNLLLKKWDEKKQGNKTSLENNYQRLNKAFDESLEKEPIPERGTIQEPALINKNFEMDGMTGIIKIPKIDLTLPILEGASQANLKIGASHLDGTALPGEIGNAAIAAHRSRSYGRMFNRLNELKPGDEIVVEDKKQAYTYDIYNVLIVEPDDLSVLNPNGQDRILTLITCDPITTGTHRLIIHSKLKGD</sequence>
<evidence type="ECO:0000313" key="5">
    <source>
        <dbReference type="Proteomes" id="UP000677265"/>
    </source>
</evidence>
<feature type="active site" description="Acyl-thioester intermediate" evidence="2">
    <location>
        <position position="200"/>
    </location>
</feature>
<feature type="active site" description="Proton donor/acceptor" evidence="2">
    <location>
        <position position="138"/>
    </location>
</feature>
<keyword evidence="5" id="KW-1185">Reference proteome</keyword>
<gene>
    <name evidence="4" type="ORF">KHB02_004045</name>
    <name evidence="3" type="ORF">KHB02_00515</name>
</gene>
<dbReference type="RefSeq" id="WP_213139907.1">
    <property type="nucleotide sequence ID" value="NZ_JAGYPE020000004.1"/>
</dbReference>
<dbReference type="NCBIfam" id="TIGR01076">
    <property type="entry name" value="sortase_fam"/>
    <property type="match status" value="1"/>
</dbReference>
<comment type="caution">
    <text evidence="3">The sequence shown here is derived from an EMBL/GenBank/DDBJ whole genome shotgun (WGS) entry which is preliminary data.</text>
</comment>
<dbReference type="InterPro" id="IPR042000">
    <property type="entry name" value="Sortase_D_2"/>
</dbReference>
<name>A0A942Y6R9_9BACI</name>
<dbReference type="Gene3D" id="2.40.260.10">
    <property type="entry name" value="Sortase"/>
    <property type="match status" value="1"/>
</dbReference>
<dbReference type="InterPro" id="IPR005754">
    <property type="entry name" value="Sortase"/>
</dbReference>
<evidence type="ECO:0000256" key="2">
    <source>
        <dbReference type="PIRSR" id="PIRSR605754-1"/>
    </source>
</evidence>
<accession>A0A942Y6R9</accession>
<dbReference type="EMBL" id="JAGYPE020000004">
    <property type="protein sequence ID" value="MCH6264694.1"/>
    <property type="molecule type" value="Genomic_DNA"/>
</dbReference>
<dbReference type="GO" id="GO:0016787">
    <property type="term" value="F:hydrolase activity"/>
    <property type="evidence" value="ECO:0007669"/>
    <property type="project" value="UniProtKB-KW"/>
</dbReference>
<dbReference type="CDD" id="cd06166">
    <property type="entry name" value="Sortase_D_2"/>
    <property type="match status" value="1"/>
</dbReference>
<organism evidence="3">
    <name type="scientific">Neobacillus citreus</name>
    <dbReference type="NCBI Taxonomy" id="2833578"/>
    <lineage>
        <taxon>Bacteria</taxon>
        <taxon>Bacillati</taxon>
        <taxon>Bacillota</taxon>
        <taxon>Bacilli</taxon>
        <taxon>Bacillales</taxon>
        <taxon>Bacillaceae</taxon>
        <taxon>Neobacillus</taxon>
    </lineage>
</organism>
<dbReference type="Pfam" id="PF04203">
    <property type="entry name" value="Sortase"/>
    <property type="match status" value="1"/>
</dbReference>
<dbReference type="EMBL" id="JAGYPE010000001">
    <property type="protein sequence ID" value="MBS4179858.1"/>
    <property type="molecule type" value="Genomic_DNA"/>
</dbReference>
<dbReference type="AlphaFoldDB" id="A0A942Y6R9"/>
<evidence type="ECO:0000313" key="4">
    <source>
        <dbReference type="EMBL" id="MCH6264694.1"/>
    </source>
</evidence>
<reference evidence="3" key="1">
    <citation type="submission" date="2021-05" db="EMBL/GenBank/DDBJ databases">
        <title>Novel Bacillus species.</title>
        <authorList>
            <person name="Liu G."/>
        </authorList>
    </citation>
    <scope>NUCLEOTIDE SEQUENCE</scope>
    <source>
        <strain evidence="3 5">FJAT-50051</strain>
    </source>
</reference>
<evidence type="ECO:0000313" key="3">
    <source>
        <dbReference type="EMBL" id="MBS4179858.1"/>
    </source>
</evidence>
<protein>
    <submittedName>
        <fullName evidence="3">Class D sortase</fullName>
    </submittedName>
</protein>